<sequence>MLCKVSGMASSSDSSADESGYVTARPPWPRAAYLTGPDPTRTIDLNLHDHPHKHVLGKCPIWLPAESSGTKSNARSPSATQRDLKSNATSPRRKNTVSDPMRLEHPKARTRENARKRTHHLQESGNR</sequence>
<reference evidence="1 2" key="2">
    <citation type="journal article" date="2022" name="Mol. Ecol. Resour.">
        <title>The genomes of chicory, endive, great burdock and yacon provide insights into Asteraceae paleo-polyploidization history and plant inulin production.</title>
        <authorList>
            <person name="Fan W."/>
            <person name="Wang S."/>
            <person name="Wang H."/>
            <person name="Wang A."/>
            <person name="Jiang F."/>
            <person name="Liu H."/>
            <person name="Zhao H."/>
            <person name="Xu D."/>
            <person name="Zhang Y."/>
        </authorList>
    </citation>
    <scope>NUCLEOTIDE SEQUENCE [LARGE SCALE GENOMIC DNA]</scope>
    <source>
        <strain evidence="2">cv. Yunnan</strain>
        <tissue evidence="1">Leaves</tissue>
    </source>
</reference>
<evidence type="ECO:0000313" key="2">
    <source>
        <dbReference type="Proteomes" id="UP001056120"/>
    </source>
</evidence>
<protein>
    <submittedName>
        <fullName evidence="1">Uncharacterized protein</fullName>
    </submittedName>
</protein>
<proteinExistence type="predicted"/>
<keyword evidence="2" id="KW-1185">Reference proteome</keyword>
<evidence type="ECO:0000313" key="1">
    <source>
        <dbReference type="EMBL" id="KAI3733219.1"/>
    </source>
</evidence>
<organism evidence="1 2">
    <name type="scientific">Smallanthus sonchifolius</name>
    <dbReference type="NCBI Taxonomy" id="185202"/>
    <lineage>
        <taxon>Eukaryota</taxon>
        <taxon>Viridiplantae</taxon>
        <taxon>Streptophyta</taxon>
        <taxon>Embryophyta</taxon>
        <taxon>Tracheophyta</taxon>
        <taxon>Spermatophyta</taxon>
        <taxon>Magnoliopsida</taxon>
        <taxon>eudicotyledons</taxon>
        <taxon>Gunneridae</taxon>
        <taxon>Pentapetalae</taxon>
        <taxon>asterids</taxon>
        <taxon>campanulids</taxon>
        <taxon>Asterales</taxon>
        <taxon>Asteraceae</taxon>
        <taxon>Asteroideae</taxon>
        <taxon>Heliantheae alliance</taxon>
        <taxon>Millerieae</taxon>
        <taxon>Smallanthus</taxon>
    </lineage>
</organism>
<dbReference type="Proteomes" id="UP001056120">
    <property type="component" value="Linkage Group LG21"/>
</dbReference>
<gene>
    <name evidence="1" type="ORF">L1987_64439</name>
</gene>
<dbReference type="EMBL" id="CM042038">
    <property type="protein sequence ID" value="KAI3733219.1"/>
    <property type="molecule type" value="Genomic_DNA"/>
</dbReference>
<comment type="caution">
    <text evidence="1">The sequence shown here is derived from an EMBL/GenBank/DDBJ whole genome shotgun (WGS) entry which is preliminary data.</text>
</comment>
<name>A0ACB9CG32_9ASTR</name>
<accession>A0ACB9CG32</accession>
<reference evidence="2" key="1">
    <citation type="journal article" date="2022" name="Mol. Ecol. Resour.">
        <title>The genomes of chicory, endive, great burdock and yacon provide insights into Asteraceae palaeo-polyploidization history and plant inulin production.</title>
        <authorList>
            <person name="Fan W."/>
            <person name="Wang S."/>
            <person name="Wang H."/>
            <person name="Wang A."/>
            <person name="Jiang F."/>
            <person name="Liu H."/>
            <person name="Zhao H."/>
            <person name="Xu D."/>
            <person name="Zhang Y."/>
        </authorList>
    </citation>
    <scope>NUCLEOTIDE SEQUENCE [LARGE SCALE GENOMIC DNA]</scope>
    <source>
        <strain evidence="2">cv. Yunnan</strain>
    </source>
</reference>